<dbReference type="VEuPathDB" id="FungiDB:Z518_07821"/>
<dbReference type="Gene3D" id="3.40.50.300">
    <property type="entry name" value="P-loop containing nucleotide triphosphate hydrolases"/>
    <property type="match status" value="1"/>
</dbReference>
<dbReference type="GO" id="GO:0016887">
    <property type="term" value="F:ATP hydrolysis activity"/>
    <property type="evidence" value="ECO:0007669"/>
    <property type="project" value="InterPro"/>
</dbReference>
<reference evidence="5 6" key="1">
    <citation type="submission" date="2015-01" db="EMBL/GenBank/DDBJ databases">
        <title>The Genome Sequence of Rhinocladiella mackenzie CBS 650.93.</title>
        <authorList>
            <consortium name="The Broad Institute Genomics Platform"/>
            <person name="Cuomo C."/>
            <person name="de Hoog S."/>
            <person name="Gorbushina A."/>
            <person name="Stielow B."/>
            <person name="Teixiera M."/>
            <person name="Abouelleil A."/>
            <person name="Chapman S.B."/>
            <person name="Priest M."/>
            <person name="Young S.K."/>
            <person name="Wortman J."/>
            <person name="Nusbaum C."/>
            <person name="Birren B."/>
        </authorList>
    </citation>
    <scope>NUCLEOTIDE SEQUENCE [LARGE SCALE GENOMIC DNA]</scope>
    <source>
        <strain evidence="5 6">CBS 650.93</strain>
    </source>
</reference>
<dbReference type="GeneID" id="25295892"/>
<organism evidence="5 6">
    <name type="scientific">Rhinocladiella mackenziei CBS 650.93</name>
    <dbReference type="NCBI Taxonomy" id="1442369"/>
    <lineage>
        <taxon>Eukaryota</taxon>
        <taxon>Fungi</taxon>
        <taxon>Dikarya</taxon>
        <taxon>Ascomycota</taxon>
        <taxon>Pezizomycotina</taxon>
        <taxon>Eurotiomycetes</taxon>
        <taxon>Chaetothyriomycetidae</taxon>
        <taxon>Chaetothyriales</taxon>
        <taxon>Herpotrichiellaceae</taxon>
        <taxon>Rhinocladiella</taxon>
    </lineage>
</organism>
<dbReference type="InterPro" id="IPR027417">
    <property type="entry name" value="P-loop_NTPase"/>
</dbReference>
<feature type="domain" description="Pleiotropic ABC efflux transporter N-terminal" evidence="4">
    <location>
        <begin position="89"/>
        <end position="172"/>
    </location>
</feature>
<gene>
    <name evidence="5" type="ORF">Z518_07821</name>
</gene>
<proteinExistence type="predicted"/>
<evidence type="ECO:0000259" key="4">
    <source>
        <dbReference type="Pfam" id="PF14510"/>
    </source>
</evidence>
<dbReference type="GO" id="GO:0005524">
    <property type="term" value="F:ATP binding"/>
    <property type="evidence" value="ECO:0007669"/>
    <property type="project" value="InterPro"/>
</dbReference>
<dbReference type="PANTHER" id="PTHR19241">
    <property type="entry name" value="ATP-BINDING CASSETTE TRANSPORTER"/>
    <property type="match status" value="1"/>
</dbReference>
<name>A0A0D2FIN4_9EURO</name>
<dbReference type="Pfam" id="PF14510">
    <property type="entry name" value="ABC_trans_N"/>
    <property type="match status" value="1"/>
</dbReference>
<evidence type="ECO:0000313" key="6">
    <source>
        <dbReference type="Proteomes" id="UP000053617"/>
    </source>
</evidence>
<dbReference type="AlphaFoldDB" id="A0A0D2FIN4"/>
<evidence type="ECO:0000259" key="3">
    <source>
        <dbReference type="Pfam" id="PF00005"/>
    </source>
</evidence>
<dbReference type="Pfam" id="PF00005">
    <property type="entry name" value="ABC_tran"/>
    <property type="match status" value="1"/>
</dbReference>
<dbReference type="EMBL" id="KN847480">
    <property type="protein sequence ID" value="KIX01882.1"/>
    <property type="molecule type" value="Genomic_DNA"/>
</dbReference>
<dbReference type="OrthoDB" id="3800083at2759"/>
<protein>
    <submittedName>
        <fullName evidence="5">Rhinocladiella mackenziei CBS 650.93 unplaced genomic scaffold supercont1.6, whole genome shotgun sequence</fullName>
    </submittedName>
</protein>
<dbReference type="HOGENOM" id="CLU_671121_0_0_1"/>
<accession>A0A0D2FIN4</accession>
<feature type="region of interest" description="Disordered" evidence="2">
    <location>
        <begin position="21"/>
        <end position="86"/>
    </location>
</feature>
<sequence>MAFTGTNAFGNLDYTAQVAGTSTNSLTQHRERRDDATSTSPQSLPDRVSREDGSSRAQDVIENAASDTATATPNEDKGADATRDDDAKDLERRDSLVQELAHFNGSVFAAHDPDSPLNPNCFKFNARAWAKALVNLVAADGVSFRTSGVCFQDLNVFGYSAGTDYQKDVANVWLEATGLVRRVIGYGRRRIDILRNFDGVLHKGEMLVVLGPSGAGCTTLLKTIAAIRKTRGSAPQSAYDLFDKALVLYEGRKIFFGRAHAARQYFIDLGFECPARQTSPDFLTSMTSPQERIIRPGFEDSAPRTPDEFATAWRNSAAHRALRTEIEEYKIAHPLNGSDAEAFQQAKGQRAKSPYTLSYPQQIGLCLWRAYRRLIGDPSLTVGQLTANIIMGLIVSSVYYNLQLTTGSFF</sequence>
<feature type="compositionally biased region" description="Basic and acidic residues" evidence="2">
    <location>
        <begin position="74"/>
        <end position="86"/>
    </location>
</feature>
<dbReference type="SUPFAM" id="SSF52540">
    <property type="entry name" value="P-loop containing nucleoside triphosphate hydrolases"/>
    <property type="match status" value="1"/>
</dbReference>
<dbReference type="Proteomes" id="UP000053617">
    <property type="component" value="Unassembled WGS sequence"/>
</dbReference>
<keyword evidence="1" id="KW-0813">Transport</keyword>
<feature type="domain" description="ABC transporter" evidence="3">
    <location>
        <begin position="195"/>
        <end position="233"/>
    </location>
</feature>
<evidence type="ECO:0000256" key="2">
    <source>
        <dbReference type="SAM" id="MobiDB-lite"/>
    </source>
</evidence>
<dbReference type="RefSeq" id="XP_013269018.1">
    <property type="nucleotide sequence ID" value="XM_013413564.1"/>
</dbReference>
<evidence type="ECO:0000256" key="1">
    <source>
        <dbReference type="ARBA" id="ARBA00022448"/>
    </source>
</evidence>
<keyword evidence="6" id="KW-1185">Reference proteome</keyword>
<evidence type="ECO:0000313" key="5">
    <source>
        <dbReference type="EMBL" id="KIX01882.1"/>
    </source>
</evidence>
<dbReference type="InterPro" id="IPR003439">
    <property type="entry name" value="ABC_transporter-like_ATP-bd"/>
</dbReference>
<dbReference type="InterPro" id="IPR029481">
    <property type="entry name" value="ABC_trans_N"/>
</dbReference>
<dbReference type="STRING" id="1442369.A0A0D2FIN4"/>